<protein>
    <recommendedName>
        <fullName evidence="4">Flagella basal body P-ring formation protein FlgA</fullName>
    </recommendedName>
</protein>
<dbReference type="Gene3D" id="2.30.30.760">
    <property type="match status" value="1"/>
</dbReference>
<proteinExistence type="inferred from homology"/>
<evidence type="ECO:0000256" key="2">
    <source>
        <dbReference type="ARBA" id="ARBA00022729"/>
    </source>
</evidence>
<dbReference type="GO" id="GO:0044780">
    <property type="term" value="P:bacterial-type flagellum assembly"/>
    <property type="evidence" value="ECO:0007669"/>
    <property type="project" value="InterPro"/>
</dbReference>
<evidence type="ECO:0000256" key="3">
    <source>
        <dbReference type="ARBA" id="ARBA00022764"/>
    </source>
</evidence>
<dbReference type="EMBL" id="CVQV01000013">
    <property type="protein sequence ID" value="CRK76160.1"/>
    <property type="molecule type" value="Genomic_DNA"/>
</dbReference>
<keyword evidence="6" id="KW-0969">Cilium</keyword>
<dbReference type="GO" id="GO:0042597">
    <property type="term" value="C:periplasmic space"/>
    <property type="evidence" value="ECO:0007669"/>
    <property type="project" value="UniProtKB-SubCell"/>
</dbReference>
<evidence type="ECO:0000256" key="4">
    <source>
        <dbReference type="RuleBase" id="RU362063"/>
    </source>
</evidence>
<evidence type="ECO:0000313" key="6">
    <source>
        <dbReference type="EMBL" id="CRK76160.1"/>
    </source>
</evidence>
<dbReference type="PANTHER" id="PTHR36307">
    <property type="entry name" value="FLAGELLA BASAL BODY P-RING FORMATION PROTEIN FLGA"/>
    <property type="match status" value="1"/>
</dbReference>
<dbReference type="Gene3D" id="3.90.1210.10">
    <property type="entry name" value="Antifreeze-like/N-acetylneuraminic acid synthase C-terminal domain"/>
    <property type="match status" value="1"/>
</dbReference>
<organism evidence="6 7">
    <name type="scientific">Nereida ignava</name>
    <dbReference type="NCBI Taxonomy" id="282199"/>
    <lineage>
        <taxon>Bacteria</taxon>
        <taxon>Pseudomonadati</taxon>
        <taxon>Pseudomonadota</taxon>
        <taxon>Alphaproteobacteria</taxon>
        <taxon>Rhodobacterales</taxon>
        <taxon>Roseobacteraceae</taxon>
        <taxon>Nereida</taxon>
    </lineage>
</organism>
<dbReference type="Proteomes" id="UP000048949">
    <property type="component" value="Unassembled WGS sequence"/>
</dbReference>
<evidence type="ECO:0000313" key="7">
    <source>
        <dbReference type="Proteomes" id="UP000048949"/>
    </source>
</evidence>
<keyword evidence="7" id="KW-1185">Reference proteome</keyword>
<dbReference type="RefSeq" id="WP_048599572.1">
    <property type="nucleotide sequence ID" value="NZ_CVPC01000013.1"/>
</dbReference>
<comment type="subcellular location">
    <subcellularLocation>
        <location evidence="1 4">Periplasm</location>
    </subcellularLocation>
</comment>
<feature type="signal peptide" evidence="4">
    <location>
        <begin position="1"/>
        <end position="26"/>
    </location>
</feature>
<evidence type="ECO:0000259" key="5">
    <source>
        <dbReference type="SMART" id="SM00858"/>
    </source>
</evidence>
<dbReference type="SMART" id="SM00858">
    <property type="entry name" value="SAF"/>
    <property type="match status" value="1"/>
</dbReference>
<keyword evidence="3 4" id="KW-0574">Periplasm</keyword>
<dbReference type="AlphaFoldDB" id="A0A0U1NN51"/>
<dbReference type="NCBIfam" id="TIGR03170">
    <property type="entry name" value="flgA_cterm"/>
    <property type="match status" value="1"/>
</dbReference>
<sequence>MKLKIFMEFGLASFFALSVMSTQGFASDVITGLDVKQAVIDRLADDGVIAKPHISERRRYYSCDAELKVTPKFDDNWDTARVVCPQVGQEWHILVRTGAITTPDTPDTNDSEVAGPEVVVLLASVKRGAIITDDIVALTPAPAGSRLGSFYRIEDVIGRRAKQSISAMQPLKARHLEHQWAVQSGQPVQIIQRLNGFEVSSVGKILEDAQIGDIVTVVNSRSGKEISALVESSKKVSPIANIN</sequence>
<dbReference type="PANTHER" id="PTHR36307:SF1">
    <property type="entry name" value="FLAGELLA BASAL BODY P-RING FORMATION PROTEIN FLGA"/>
    <property type="match status" value="1"/>
</dbReference>
<keyword evidence="6" id="KW-0966">Cell projection</keyword>
<dbReference type="Pfam" id="PF13144">
    <property type="entry name" value="ChapFlgA"/>
    <property type="match status" value="1"/>
</dbReference>
<reference evidence="6 7" key="1">
    <citation type="submission" date="2015-04" db="EMBL/GenBank/DDBJ databases">
        <authorList>
            <person name="Syromyatnikov M.Y."/>
            <person name="Popov V.N."/>
        </authorList>
    </citation>
    <scope>NUCLEOTIDE SEQUENCE [LARGE SCALE GENOMIC DNA]</scope>
    <source>
        <strain evidence="6 7">CECT 5292</strain>
    </source>
</reference>
<feature type="domain" description="SAF" evidence="5">
    <location>
        <begin position="116"/>
        <end position="177"/>
    </location>
</feature>
<accession>A0A0U1NN51</accession>
<feature type="chain" id="PRO_5006521542" description="Flagella basal body P-ring formation protein FlgA" evidence="4">
    <location>
        <begin position="27"/>
        <end position="243"/>
    </location>
</feature>
<dbReference type="CDD" id="cd11614">
    <property type="entry name" value="SAF_CpaB_FlgA_like"/>
    <property type="match status" value="1"/>
</dbReference>
<dbReference type="STRING" id="282199.GCA_001049735_02216"/>
<gene>
    <name evidence="6" type="ORF">NIG5292_02217</name>
</gene>
<name>A0A0U1NN51_9RHOB</name>
<evidence type="ECO:0000256" key="1">
    <source>
        <dbReference type="ARBA" id="ARBA00004418"/>
    </source>
</evidence>
<dbReference type="InterPro" id="IPR013974">
    <property type="entry name" value="SAF"/>
</dbReference>
<comment type="similarity">
    <text evidence="4">Belongs to the FlgA family.</text>
</comment>
<comment type="function">
    <text evidence="4">Involved in the assembly process of the P-ring formation. It may associate with FlgF on the rod constituting a structure essential for the P-ring assembly or may act as a modulator protein for the P-ring assembly.</text>
</comment>
<dbReference type="InterPro" id="IPR017585">
    <property type="entry name" value="SAF_FlgA"/>
</dbReference>
<dbReference type="OrthoDB" id="7727421at2"/>
<keyword evidence="2 4" id="KW-0732">Signal</keyword>
<dbReference type="InterPro" id="IPR039246">
    <property type="entry name" value="Flagellar_FlgA"/>
</dbReference>
<keyword evidence="4" id="KW-1005">Bacterial flagellum biogenesis</keyword>
<keyword evidence="6" id="KW-0282">Flagellum</keyword>